<accession>A0ABV0MWP5</accession>
<dbReference type="EMBL" id="JAHRIO010015373">
    <property type="protein sequence ID" value="MEQ2163563.1"/>
    <property type="molecule type" value="Genomic_DNA"/>
</dbReference>
<protein>
    <submittedName>
        <fullName evidence="1">Uncharacterized protein</fullName>
    </submittedName>
</protein>
<proteinExistence type="predicted"/>
<evidence type="ECO:0000313" key="2">
    <source>
        <dbReference type="Proteomes" id="UP001476798"/>
    </source>
</evidence>
<organism evidence="1 2">
    <name type="scientific">Goodea atripinnis</name>
    <dbReference type="NCBI Taxonomy" id="208336"/>
    <lineage>
        <taxon>Eukaryota</taxon>
        <taxon>Metazoa</taxon>
        <taxon>Chordata</taxon>
        <taxon>Craniata</taxon>
        <taxon>Vertebrata</taxon>
        <taxon>Euteleostomi</taxon>
        <taxon>Actinopterygii</taxon>
        <taxon>Neopterygii</taxon>
        <taxon>Teleostei</taxon>
        <taxon>Neoteleostei</taxon>
        <taxon>Acanthomorphata</taxon>
        <taxon>Ovalentaria</taxon>
        <taxon>Atherinomorphae</taxon>
        <taxon>Cyprinodontiformes</taxon>
        <taxon>Goodeidae</taxon>
        <taxon>Goodea</taxon>
    </lineage>
</organism>
<name>A0ABV0MWP5_9TELE</name>
<sequence length="122" mass="14211">MGLVMDIKSLKCVLNQPFQCMENSLQIEDIQNNCHCAQVWPSKLVHKESRLQDANSQQNISKIPRMSLMVMLVLLKSKRNFKTSNFHGSCARRNFLSSKRNMKDQLVQREGRQNEGFWNNVL</sequence>
<evidence type="ECO:0000313" key="1">
    <source>
        <dbReference type="EMBL" id="MEQ2163563.1"/>
    </source>
</evidence>
<dbReference type="Proteomes" id="UP001476798">
    <property type="component" value="Unassembled WGS sequence"/>
</dbReference>
<reference evidence="1 2" key="1">
    <citation type="submission" date="2021-06" db="EMBL/GenBank/DDBJ databases">
        <authorList>
            <person name="Palmer J.M."/>
        </authorList>
    </citation>
    <scope>NUCLEOTIDE SEQUENCE [LARGE SCALE GENOMIC DNA]</scope>
    <source>
        <strain evidence="1 2">GA_2019</strain>
        <tissue evidence="1">Muscle</tissue>
    </source>
</reference>
<gene>
    <name evidence="1" type="ORF">GOODEAATRI_031473</name>
</gene>
<comment type="caution">
    <text evidence="1">The sequence shown here is derived from an EMBL/GenBank/DDBJ whole genome shotgun (WGS) entry which is preliminary data.</text>
</comment>
<keyword evidence="2" id="KW-1185">Reference proteome</keyword>